<reference evidence="2" key="1">
    <citation type="submission" date="2018-01" db="EMBL/GenBank/DDBJ databases">
        <title>An insight into the sialome of Amazonian anophelines.</title>
        <authorList>
            <person name="Ribeiro J.M."/>
            <person name="Scarpassa V."/>
            <person name="Calvo E."/>
        </authorList>
    </citation>
    <scope>NUCLEOTIDE SEQUENCE</scope>
    <source>
        <tissue evidence="2">Salivary glands</tissue>
    </source>
</reference>
<sequence length="78" mass="8710">MPSVCMCLLYVCVVCVEANVFYSNQCYCGHSSAVQRKERSGTHAKSYPKCGVCLCKEEYVLLFSERREQAPSDSQTAS</sequence>
<feature type="signal peptide" evidence="1">
    <location>
        <begin position="1"/>
        <end position="18"/>
    </location>
</feature>
<evidence type="ECO:0000256" key="1">
    <source>
        <dbReference type="SAM" id="SignalP"/>
    </source>
</evidence>
<name>A0A2M4B2D6_9DIPT</name>
<evidence type="ECO:0000313" key="2">
    <source>
        <dbReference type="EMBL" id="MBW46968.1"/>
    </source>
</evidence>
<proteinExistence type="predicted"/>
<protein>
    <submittedName>
        <fullName evidence="2">Putative secreted protein</fullName>
    </submittedName>
</protein>
<organism evidence="2">
    <name type="scientific">Anopheles triannulatus</name>
    <dbReference type="NCBI Taxonomy" id="58253"/>
    <lineage>
        <taxon>Eukaryota</taxon>
        <taxon>Metazoa</taxon>
        <taxon>Ecdysozoa</taxon>
        <taxon>Arthropoda</taxon>
        <taxon>Hexapoda</taxon>
        <taxon>Insecta</taxon>
        <taxon>Pterygota</taxon>
        <taxon>Neoptera</taxon>
        <taxon>Endopterygota</taxon>
        <taxon>Diptera</taxon>
        <taxon>Nematocera</taxon>
        <taxon>Culicoidea</taxon>
        <taxon>Culicidae</taxon>
        <taxon>Anophelinae</taxon>
        <taxon>Anopheles</taxon>
    </lineage>
</organism>
<keyword evidence="1" id="KW-0732">Signal</keyword>
<dbReference type="AlphaFoldDB" id="A0A2M4B2D6"/>
<feature type="chain" id="PRO_5014623668" evidence="1">
    <location>
        <begin position="19"/>
        <end position="78"/>
    </location>
</feature>
<dbReference type="EMBL" id="GGFK01013647">
    <property type="protein sequence ID" value="MBW46968.1"/>
    <property type="molecule type" value="Transcribed_RNA"/>
</dbReference>
<accession>A0A2M4B2D6</accession>